<accession>A0A8T3C2P7</accession>
<dbReference type="Pfam" id="PF01535">
    <property type="entry name" value="PPR"/>
    <property type="match status" value="8"/>
</dbReference>
<protein>
    <submittedName>
        <fullName evidence="3">Uncharacterized protein</fullName>
    </submittedName>
</protein>
<dbReference type="PANTHER" id="PTHR47926:SF537">
    <property type="entry name" value="PENTACOTRIPEPTIDE-REPEAT REGION OF PRORP DOMAIN-CONTAINING PROTEIN"/>
    <property type="match status" value="1"/>
</dbReference>
<feature type="repeat" description="PPR" evidence="2">
    <location>
        <begin position="108"/>
        <end position="142"/>
    </location>
</feature>
<dbReference type="InterPro" id="IPR002885">
    <property type="entry name" value="PPR_rpt"/>
</dbReference>
<organism evidence="3 4">
    <name type="scientific">Dendrobium nobile</name>
    <name type="common">Orchid</name>
    <dbReference type="NCBI Taxonomy" id="94219"/>
    <lineage>
        <taxon>Eukaryota</taxon>
        <taxon>Viridiplantae</taxon>
        <taxon>Streptophyta</taxon>
        <taxon>Embryophyta</taxon>
        <taxon>Tracheophyta</taxon>
        <taxon>Spermatophyta</taxon>
        <taxon>Magnoliopsida</taxon>
        <taxon>Liliopsida</taxon>
        <taxon>Asparagales</taxon>
        <taxon>Orchidaceae</taxon>
        <taxon>Epidendroideae</taxon>
        <taxon>Malaxideae</taxon>
        <taxon>Dendrobiinae</taxon>
        <taxon>Dendrobium</taxon>
    </lineage>
</organism>
<dbReference type="InterPro" id="IPR046960">
    <property type="entry name" value="PPR_At4g14850-like_plant"/>
</dbReference>
<evidence type="ECO:0000256" key="1">
    <source>
        <dbReference type="ARBA" id="ARBA00022737"/>
    </source>
</evidence>
<dbReference type="PANTHER" id="PTHR47926">
    <property type="entry name" value="PENTATRICOPEPTIDE REPEAT-CONTAINING PROTEIN"/>
    <property type="match status" value="1"/>
</dbReference>
<dbReference type="Pfam" id="PF20431">
    <property type="entry name" value="E_motif"/>
    <property type="match status" value="1"/>
</dbReference>
<dbReference type="OrthoDB" id="185373at2759"/>
<evidence type="ECO:0000313" key="4">
    <source>
        <dbReference type="Proteomes" id="UP000829196"/>
    </source>
</evidence>
<sequence length="558" mass="62732">MASIPTLFRTTSTLHVSNYPPHYTCVDSNSKSYPNQLQLLAKKSLESRASSLLQSCSSFSRLTQIQAHIIRNSLQQNHFLASRLLSSCFTLGCYSYASRIFGQLLSPDAFLFNAMIKGFASAGFHREVLHFYCMMLDYSYSFPSKFTFPLALKACSKLASIVEGRALHGHVLKLDHSTDIFIQTALVDLYGSCCEAEDARKVFDRMTTRDVVAWNAMVSAYVRSDSILLAEEMFEKMPVRNVNSWTMMIGGLLDLGDSRRALTTFHRMQLHGVKADKMAIVTILSAIADLGCLSSGKWVHKYIERNVIQIDVFVGTALIDMYSKSGSIKDAKLVFHAMRSKNTSCYNAMIFGLAVHGLGEEAIRVFEEQRGSKMEIDDVTMIAVLTACSHSGLVEEGLRCFKMMKQEYDIYPKIKHYGCLIDLLGRAGRFMEAKKIVDSIQVDSVVLGTLASACRIHGNIELADELSTRISDLDPEYTGFLVWKANLHAAKNEWEEAAVFRRWMKEKGIVKGAGCSWIEFGDKVHWFLAGDYSHPRSSEIYSKLDELHNVIKLMEMEV</sequence>
<dbReference type="InterPro" id="IPR046848">
    <property type="entry name" value="E_motif"/>
</dbReference>
<dbReference type="FunFam" id="1.25.40.10:FF:000184">
    <property type="entry name" value="Pentatricopeptide repeat-containing protein, chloroplastic"/>
    <property type="match status" value="1"/>
</dbReference>
<name>A0A8T3C2P7_DENNO</name>
<dbReference type="PROSITE" id="PS51375">
    <property type="entry name" value="PPR"/>
    <property type="match status" value="3"/>
</dbReference>
<keyword evidence="4" id="KW-1185">Reference proteome</keyword>
<dbReference type="InterPro" id="IPR011990">
    <property type="entry name" value="TPR-like_helical_dom_sf"/>
</dbReference>
<dbReference type="GO" id="GO:0003723">
    <property type="term" value="F:RNA binding"/>
    <property type="evidence" value="ECO:0007669"/>
    <property type="project" value="InterPro"/>
</dbReference>
<dbReference type="AlphaFoldDB" id="A0A8T3C2P7"/>
<evidence type="ECO:0000313" key="3">
    <source>
        <dbReference type="EMBL" id="KAI0524590.1"/>
    </source>
</evidence>
<feature type="repeat" description="PPR" evidence="2">
    <location>
        <begin position="210"/>
        <end position="244"/>
    </location>
</feature>
<dbReference type="SUPFAM" id="SSF48452">
    <property type="entry name" value="TPR-like"/>
    <property type="match status" value="1"/>
</dbReference>
<feature type="repeat" description="PPR" evidence="2">
    <location>
        <begin position="342"/>
        <end position="376"/>
    </location>
</feature>
<evidence type="ECO:0000256" key="2">
    <source>
        <dbReference type="PROSITE-ProRule" id="PRU00708"/>
    </source>
</evidence>
<dbReference type="EMBL" id="JAGYWB010000004">
    <property type="protein sequence ID" value="KAI0524590.1"/>
    <property type="molecule type" value="Genomic_DNA"/>
</dbReference>
<dbReference type="Proteomes" id="UP000829196">
    <property type="component" value="Unassembled WGS sequence"/>
</dbReference>
<reference evidence="3" key="1">
    <citation type="journal article" date="2022" name="Front. Genet.">
        <title>Chromosome-Scale Assembly of the Dendrobium nobile Genome Provides Insights Into the Molecular Mechanism of the Biosynthesis of the Medicinal Active Ingredient of Dendrobium.</title>
        <authorList>
            <person name="Xu Q."/>
            <person name="Niu S.-C."/>
            <person name="Li K.-L."/>
            <person name="Zheng P.-J."/>
            <person name="Zhang X.-J."/>
            <person name="Jia Y."/>
            <person name="Liu Y."/>
            <person name="Niu Y.-X."/>
            <person name="Yu L.-H."/>
            <person name="Chen D.-F."/>
            <person name="Zhang G.-Q."/>
        </authorList>
    </citation>
    <scope>NUCLEOTIDE SEQUENCE</scope>
    <source>
        <tissue evidence="3">Leaf</tissue>
    </source>
</reference>
<proteinExistence type="predicted"/>
<dbReference type="InterPro" id="IPR046849">
    <property type="entry name" value="E2_motif"/>
</dbReference>
<dbReference type="NCBIfam" id="TIGR00756">
    <property type="entry name" value="PPR"/>
    <property type="match status" value="5"/>
</dbReference>
<keyword evidence="1" id="KW-0677">Repeat</keyword>
<dbReference type="Pfam" id="PF20430">
    <property type="entry name" value="Eplus_motif"/>
    <property type="match status" value="1"/>
</dbReference>
<dbReference type="GO" id="GO:0009451">
    <property type="term" value="P:RNA modification"/>
    <property type="evidence" value="ECO:0007669"/>
    <property type="project" value="InterPro"/>
</dbReference>
<comment type="caution">
    <text evidence="3">The sequence shown here is derived from an EMBL/GenBank/DDBJ whole genome shotgun (WGS) entry which is preliminary data.</text>
</comment>
<dbReference type="FunFam" id="1.25.40.10:FF:000348">
    <property type="entry name" value="Pentatricopeptide repeat-containing protein chloroplastic"/>
    <property type="match status" value="1"/>
</dbReference>
<dbReference type="SMR" id="A0A8T3C2P7"/>
<gene>
    <name evidence="3" type="ORF">KFK09_003967</name>
</gene>
<dbReference type="Gene3D" id="1.25.40.10">
    <property type="entry name" value="Tetratricopeptide repeat domain"/>
    <property type="match status" value="4"/>
</dbReference>